<comment type="similarity">
    <text evidence="1">Belongs to the glycosyl hydrolase 13 family.</text>
</comment>
<dbReference type="PANTHER" id="PTHR10357">
    <property type="entry name" value="ALPHA-AMYLASE FAMILY MEMBER"/>
    <property type="match status" value="1"/>
</dbReference>
<dbReference type="GO" id="GO:0033934">
    <property type="term" value="F:glucan 1,4-alpha-maltotriohydrolase activity"/>
    <property type="evidence" value="ECO:0007669"/>
    <property type="project" value="TreeGrafter"/>
</dbReference>
<dbReference type="InterPro" id="IPR045857">
    <property type="entry name" value="O16G_dom_2"/>
</dbReference>
<keyword evidence="5" id="KW-0462">Maltose metabolism</keyword>
<dbReference type="SMART" id="SM00642">
    <property type="entry name" value="Aamy"/>
    <property type="match status" value="1"/>
</dbReference>
<dbReference type="GeneID" id="63784827"/>
<dbReference type="Pfam" id="PF00128">
    <property type="entry name" value="Alpha-amylase"/>
    <property type="match status" value="1"/>
</dbReference>
<dbReference type="RefSeq" id="XP_040722958.1">
    <property type="nucleotide sequence ID" value="XM_040868228.1"/>
</dbReference>
<keyword evidence="8" id="KW-1185">Reference proteome</keyword>
<dbReference type="InterPro" id="IPR006047">
    <property type="entry name" value="GH13_cat_dom"/>
</dbReference>
<evidence type="ECO:0000313" key="8">
    <source>
        <dbReference type="Proteomes" id="UP000193685"/>
    </source>
</evidence>
<sequence>MVDTQEQSRAWYKEAAVYQIWPHSFADSNGDGVGDLQGAISKIDYLHELGIDVVWFSPLYTSPMDDMGYDISNYYEINPQYGTMEDWQMMCDKLKAKGMKLVMDLVVNHCSSESQLFIDSCNRVNGKDDWFIWRDAKMVDGKRTEPNNWLAAFRGSTWEWNDKRQQYYLHTFATTQPDFNWENKDVRAEVHKIMRFWMDKGAAGFRMDVINMISKHPDLPDAPITIPGSKYQPFNQLVFNGPHVHEYLQELYTEVYSKYETCFNVGETPCVSPADGLKYVAKSRNELQMIFQFEHVDVDMGPGGKFTPTNEPWKLSTLKAILNKWQVAMQEGDGWNSLYLSNHDQPRCVSRYGDDSPEWRDVSARMLALFLVCQAGTPYIYQGQELGMKNRSSWPIEDQRDLDSINYYNEVIAERAEKQQIPTEKVDMSDVLAEIQKKSRDNARTPVHWSAEKFAGFSTVEPWIAVMDDYPEYNAAAQVGNDGSHYEWTKEVLRFRKDNDVLIYGMFKSYDDAHEQIYAFTRTNGKREVLVLCNFSSEQVQWAVPAELSKAERKVLLSNYTSSASQQHGESVTLQPWEA</sequence>
<dbReference type="SUPFAM" id="SSF51011">
    <property type="entry name" value="Glycosyl hydrolase domain"/>
    <property type="match status" value="1"/>
</dbReference>
<gene>
    <name evidence="7" type="ORF">BCR37DRAFT_361276</name>
</gene>
<comment type="caution">
    <text evidence="7">The sequence shown here is derived from an EMBL/GenBank/DDBJ whole genome shotgun (WGS) entry which is preliminary data.</text>
</comment>
<dbReference type="FunFam" id="3.90.400.10:FF:000001">
    <property type="entry name" value="Maltase A3, isoform A"/>
    <property type="match status" value="1"/>
</dbReference>
<dbReference type="GO" id="GO:0005987">
    <property type="term" value="P:sucrose catabolic process"/>
    <property type="evidence" value="ECO:0007669"/>
    <property type="project" value="TreeGrafter"/>
</dbReference>
<evidence type="ECO:0000313" key="7">
    <source>
        <dbReference type="EMBL" id="ORY77337.1"/>
    </source>
</evidence>
<dbReference type="FunFam" id="2.60.40.1180:FF:000007">
    <property type="entry name" value="Sucrose isomerase"/>
    <property type="match status" value="1"/>
</dbReference>
<dbReference type="PANTHER" id="PTHR10357:SF232">
    <property type="entry name" value="GLYCOSYL HYDROLASE FAMILY 13 CATALYTIC DOMAIN-CONTAINING PROTEIN"/>
    <property type="match status" value="1"/>
</dbReference>
<dbReference type="Gene3D" id="3.20.20.80">
    <property type="entry name" value="Glycosidases"/>
    <property type="match status" value="1"/>
</dbReference>
<dbReference type="STRING" id="56484.A0A1Y2F0U9"/>
<dbReference type="OrthoDB" id="1740265at2759"/>
<dbReference type="GO" id="GO:0000025">
    <property type="term" value="P:maltose catabolic process"/>
    <property type="evidence" value="ECO:0007669"/>
    <property type="project" value="TreeGrafter"/>
</dbReference>
<evidence type="ECO:0000256" key="4">
    <source>
        <dbReference type="ARBA" id="ARBA00023295"/>
    </source>
</evidence>
<dbReference type="Proteomes" id="UP000193685">
    <property type="component" value="Unassembled WGS sequence"/>
</dbReference>
<accession>A0A1Y2F0U9</accession>
<dbReference type="Pfam" id="PF23915">
    <property type="entry name" value="SusG_C"/>
    <property type="match status" value="1"/>
</dbReference>
<evidence type="ECO:0000256" key="1">
    <source>
        <dbReference type="ARBA" id="ARBA00008061"/>
    </source>
</evidence>
<dbReference type="InterPro" id="IPR056300">
    <property type="entry name" value="SusG-like_C"/>
</dbReference>
<name>A0A1Y2F0U9_PROLT</name>
<reference evidence="7 8" key="1">
    <citation type="submission" date="2016-07" db="EMBL/GenBank/DDBJ databases">
        <title>Pervasive Adenine N6-methylation of Active Genes in Fungi.</title>
        <authorList>
            <consortium name="DOE Joint Genome Institute"/>
            <person name="Mondo S.J."/>
            <person name="Dannebaum R.O."/>
            <person name="Kuo R.C."/>
            <person name="Labutti K."/>
            <person name="Haridas S."/>
            <person name="Kuo A."/>
            <person name="Salamov A."/>
            <person name="Ahrendt S.R."/>
            <person name="Lipzen A."/>
            <person name="Sullivan W."/>
            <person name="Andreopoulos W.B."/>
            <person name="Clum A."/>
            <person name="Lindquist E."/>
            <person name="Daum C."/>
            <person name="Ramamoorthy G.K."/>
            <person name="Gryganskyi A."/>
            <person name="Culley D."/>
            <person name="Magnuson J.K."/>
            <person name="James T.Y."/>
            <person name="O'Malley M.A."/>
            <person name="Stajich J.E."/>
            <person name="Spatafora J.W."/>
            <person name="Visel A."/>
            <person name="Grigoriev I.V."/>
        </authorList>
    </citation>
    <scope>NUCLEOTIDE SEQUENCE [LARGE SCALE GENOMIC DNA]</scope>
    <source>
        <strain evidence="7 8">12-1054</strain>
    </source>
</reference>
<dbReference type="FunFam" id="3.20.20.80:FF:000064">
    <property type="entry name" value="Oligo-1,6-glucosidase"/>
    <property type="match status" value="1"/>
</dbReference>
<proteinExistence type="inferred from homology"/>
<feature type="non-terminal residue" evidence="7">
    <location>
        <position position="579"/>
    </location>
</feature>
<dbReference type="InterPro" id="IPR013780">
    <property type="entry name" value="Glyco_hydro_b"/>
</dbReference>
<dbReference type="CDD" id="cd11333">
    <property type="entry name" value="AmyAc_SI_OligoGlu_DGase"/>
    <property type="match status" value="1"/>
</dbReference>
<keyword evidence="4" id="KW-0326">Glycosidase</keyword>
<dbReference type="GO" id="GO:0004574">
    <property type="term" value="F:oligo-1,6-glucosidase activity"/>
    <property type="evidence" value="ECO:0007669"/>
    <property type="project" value="TreeGrafter"/>
</dbReference>
<dbReference type="OMA" id="TENEWFT"/>
<dbReference type="InterPro" id="IPR017853">
    <property type="entry name" value="GH"/>
</dbReference>
<dbReference type="Gene3D" id="3.90.400.10">
    <property type="entry name" value="Oligo-1,6-glucosidase, Domain 2"/>
    <property type="match status" value="1"/>
</dbReference>
<dbReference type="AlphaFoldDB" id="A0A1Y2F0U9"/>
<dbReference type="Gene3D" id="2.60.40.1180">
    <property type="entry name" value="Golgi alpha-mannosidase II"/>
    <property type="match status" value="1"/>
</dbReference>
<evidence type="ECO:0000256" key="2">
    <source>
        <dbReference type="ARBA" id="ARBA00022801"/>
    </source>
</evidence>
<dbReference type="GO" id="GO:0004575">
    <property type="term" value="F:sucrose alpha-glucosidase activity"/>
    <property type="evidence" value="ECO:0007669"/>
    <property type="project" value="TreeGrafter"/>
</dbReference>
<evidence type="ECO:0000256" key="5">
    <source>
        <dbReference type="ARBA" id="ARBA00026248"/>
    </source>
</evidence>
<evidence type="ECO:0000256" key="3">
    <source>
        <dbReference type="ARBA" id="ARBA00023180"/>
    </source>
</evidence>
<protein>
    <submittedName>
        <fullName evidence="7">Glycoside hydrolase family 13 protein</fullName>
    </submittedName>
</protein>
<keyword evidence="2 7" id="KW-0378">Hydrolase</keyword>
<organism evidence="7 8">
    <name type="scientific">Protomyces lactucae-debilis</name>
    <dbReference type="NCBI Taxonomy" id="2754530"/>
    <lineage>
        <taxon>Eukaryota</taxon>
        <taxon>Fungi</taxon>
        <taxon>Dikarya</taxon>
        <taxon>Ascomycota</taxon>
        <taxon>Taphrinomycotina</taxon>
        <taxon>Taphrinomycetes</taxon>
        <taxon>Taphrinales</taxon>
        <taxon>Protomycetaceae</taxon>
        <taxon>Protomyces</taxon>
    </lineage>
</organism>
<dbReference type="EMBL" id="MCFI01000020">
    <property type="protein sequence ID" value="ORY77337.1"/>
    <property type="molecule type" value="Genomic_DNA"/>
</dbReference>
<dbReference type="SUPFAM" id="SSF51445">
    <property type="entry name" value="(Trans)glycosidases"/>
    <property type="match status" value="1"/>
</dbReference>
<evidence type="ECO:0000259" key="6">
    <source>
        <dbReference type="SMART" id="SM00642"/>
    </source>
</evidence>
<feature type="domain" description="Glycosyl hydrolase family 13 catalytic" evidence="6">
    <location>
        <begin position="19"/>
        <end position="444"/>
    </location>
</feature>
<keyword evidence="3" id="KW-0325">Glycoprotein</keyword>
<dbReference type="GO" id="GO:0004556">
    <property type="term" value="F:alpha-amylase activity"/>
    <property type="evidence" value="ECO:0007669"/>
    <property type="project" value="TreeGrafter"/>
</dbReference>